<protein>
    <recommendedName>
        <fullName evidence="2">Beta-lactamase class A catalytic domain-containing protein</fullName>
    </recommendedName>
</protein>
<keyword evidence="1" id="KW-0732">Signal</keyword>
<keyword evidence="4" id="KW-1185">Reference proteome</keyword>
<evidence type="ECO:0000313" key="3">
    <source>
        <dbReference type="EMBL" id="MCZ4550228.1"/>
    </source>
</evidence>
<feature type="chain" id="PRO_5045760710" description="Beta-lactamase class A catalytic domain-containing protein" evidence="1">
    <location>
        <begin position="27"/>
        <end position="294"/>
    </location>
</feature>
<evidence type="ECO:0000256" key="1">
    <source>
        <dbReference type="SAM" id="SignalP"/>
    </source>
</evidence>
<dbReference type="Proteomes" id="UP001067235">
    <property type="component" value="Unassembled WGS sequence"/>
</dbReference>
<name>A0ABT4MT97_GORRU</name>
<accession>A0ABT4MT97</accession>
<comment type="caution">
    <text evidence="3">The sequence shown here is derived from an EMBL/GenBank/DDBJ whole genome shotgun (WGS) entry which is preliminary data.</text>
</comment>
<dbReference type="InterPro" id="IPR045155">
    <property type="entry name" value="Beta-lactam_cat"/>
</dbReference>
<gene>
    <name evidence="3" type="ORF">O4213_09555</name>
</gene>
<organism evidence="3 4">
    <name type="scientific">Gordonia rubripertincta</name>
    <name type="common">Rhodococcus corallinus</name>
    <dbReference type="NCBI Taxonomy" id="36822"/>
    <lineage>
        <taxon>Bacteria</taxon>
        <taxon>Bacillati</taxon>
        <taxon>Actinomycetota</taxon>
        <taxon>Actinomycetes</taxon>
        <taxon>Mycobacteriales</taxon>
        <taxon>Gordoniaceae</taxon>
        <taxon>Gordonia</taxon>
    </lineage>
</organism>
<reference evidence="3" key="1">
    <citation type="submission" date="2022-12" db="EMBL/GenBank/DDBJ databases">
        <authorList>
            <person name="Krivoruchko A.V."/>
            <person name="Elkin A."/>
        </authorList>
    </citation>
    <scope>NUCLEOTIDE SEQUENCE</scope>
    <source>
        <strain evidence="3">IEGM 1388</strain>
    </source>
</reference>
<feature type="signal peptide" evidence="1">
    <location>
        <begin position="1"/>
        <end position="26"/>
    </location>
</feature>
<evidence type="ECO:0000313" key="4">
    <source>
        <dbReference type="Proteomes" id="UP001067235"/>
    </source>
</evidence>
<dbReference type="Pfam" id="PF13354">
    <property type="entry name" value="Beta-lactamase2"/>
    <property type="match status" value="1"/>
</dbReference>
<dbReference type="InterPro" id="IPR012338">
    <property type="entry name" value="Beta-lactam/transpept-like"/>
</dbReference>
<feature type="domain" description="Beta-lactamase class A catalytic" evidence="2">
    <location>
        <begin position="124"/>
        <end position="259"/>
    </location>
</feature>
<sequence>MAASLIAAQILVVASVGAVVCGSAGAAAPVPTNSLLMAPSGPVSGDYSFTALAAAQAAATAAGGFDLDAAVLDTATGVSASTTPAPVPMFAASLAKLVVAVDLIDRRREDDLVVGEADLESLRRALGPSDDLAMNELWERFDGQGAAARVSARLGLSGTTAPADPSYWGQMTITAADLATLYRHVLTMPETDRDLIIGALAAAPRVAADGFAQDFGLLAPRQVGIAVAKQGWMCCDDQTSYLHSAGLVGDEGRFVVVLLSRQQFGQDWQPERDRLTAVAAAVHDVFDRATDVMN</sequence>
<dbReference type="RefSeq" id="WP_301570847.1">
    <property type="nucleotide sequence ID" value="NZ_JAPWIE010000003.1"/>
</dbReference>
<evidence type="ECO:0000259" key="2">
    <source>
        <dbReference type="Pfam" id="PF13354"/>
    </source>
</evidence>
<dbReference type="SUPFAM" id="SSF56601">
    <property type="entry name" value="beta-lactamase/transpeptidase-like"/>
    <property type="match status" value="1"/>
</dbReference>
<dbReference type="EMBL" id="JAPWIE010000003">
    <property type="protein sequence ID" value="MCZ4550228.1"/>
    <property type="molecule type" value="Genomic_DNA"/>
</dbReference>
<proteinExistence type="predicted"/>
<dbReference type="Gene3D" id="3.40.710.10">
    <property type="entry name" value="DD-peptidase/beta-lactamase superfamily"/>
    <property type="match status" value="1"/>
</dbReference>